<keyword evidence="2" id="KW-1185">Reference proteome</keyword>
<gene>
    <name evidence="1" type="ORF">SAMN05192576_1851</name>
</gene>
<organism evidence="1 2">
    <name type="scientific">Nocardioides szechwanensis</name>
    <dbReference type="NCBI Taxonomy" id="1005944"/>
    <lineage>
        <taxon>Bacteria</taxon>
        <taxon>Bacillati</taxon>
        <taxon>Actinomycetota</taxon>
        <taxon>Actinomycetes</taxon>
        <taxon>Propionibacteriales</taxon>
        <taxon>Nocardioidaceae</taxon>
        <taxon>Nocardioides</taxon>
    </lineage>
</organism>
<dbReference type="OrthoDB" id="3786665at2"/>
<proteinExistence type="predicted"/>
<dbReference type="RefSeq" id="WP_091023949.1">
    <property type="nucleotide sequence ID" value="NZ_BKAE01000019.1"/>
</dbReference>
<sequence>MDAAPTTFAELPRDPRLGVPVPFACSSPGELDKRRVTQCALSRVCGVCGAGLGRPIAFLGSRLEEGRNAFHFPPTHEACASSLLAAYAGLGEPALGQDEVLDDWVVVTTASFEFVRPGREDLDRRPTFQLTAVLSG</sequence>
<evidence type="ECO:0000313" key="1">
    <source>
        <dbReference type="EMBL" id="SDN25243.1"/>
    </source>
</evidence>
<accession>A0A1G9ZX06</accession>
<dbReference type="EMBL" id="FNIC01000002">
    <property type="protein sequence ID" value="SDN25243.1"/>
    <property type="molecule type" value="Genomic_DNA"/>
</dbReference>
<dbReference type="STRING" id="1005944.SAMN05192576_1851"/>
<dbReference type="Proteomes" id="UP000199004">
    <property type="component" value="Unassembled WGS sequence"/>
</dbReference>
<protein>
    <submittedName>
        <fullName evidence="1">Uncharacterized protein</fullName>
    </submittedName>
</protein>
<reference evidence="1 2" key="1">
    <citation type="submission" date="2016-10" db="EMBL/GenBank/DDBJ databases">
        <authorList>
            <person name="de Groot N.N."/>
        </authorList>
    </citation>
    <scope>NUCLEOTIDE SEQUENCE [LARGE SCALE GENOMIC DNA]</scope>
    <source>
        <strain evidence="1 2">CGMCC 1.11147</strain>
    </source>
</reference>
<dbReference type="AlphaFoldDB" id="A0A1G9ZX06"/>
<evidence type="ECO:0000313" key="2">
    <source>
        <dbReference type="Proteomes" id="UP000199004"/>
    </source>
</evidence>
<name>A0A1G9ZX06_9ACTN</name>